<reference evidence="1 2" key="1">
    <citation type="submission" date="2015-01" db="EMBL/GenBank/DDBJ databases">
        <title>Evolution of Trichinella species and genotypes.</title>
        <authorList>
            <person name="Korhonen P.K."/>
            <person name="Edoardo P."/>
            <person name="Giuseppe L.R."/>
            <person name="Gasser R.B."/>
        </authorList>
    </citation>
    <scope>NUCLEOTIDE SEQUENCE [LARGE SCALE GENOMIC DNA]</scope>
    <source>
        <strain evidence="1">ISS1980</strain>
    </source>
</reference>
<organism evidence="1 2">
    <name type="scientific">Trichinella papuae</name>
    <dbReference type="NCBI Taxonomy" id="268474"/>
    <lineage>
        <taxon>Eukaryota</taxon>
        <taxon>Metazoa</taxon>
        <taxon>Ecdysozoa</taxon>
        <taxon>Nematoda</taxon>
        <taxon>Enoplea</taxon>
        <taxon>Dorylaimia</taxon>
        <taxon>Trichinellida</taxon>
        <taxon>Trichinellidae</taxon>
        <taxon>Trichinella</taxon>
    </lineage>
</organism>
<accession>A0A0V1MNW0</accession>
<evidence type="ECO:0000313" key="1">
    <source>
        <dbReference type="EMBL" id="KRZ73362.1"/>
    </source>
</evidence>
<proteinExistence type="predicted"/>
<keyword evidence="2" id="KW-1185">Reference proteome</keyword>
<dbReference type="Proteomes" id="UP000054843">
    <property type="component" value="Unassembled WGS sequence"/>
</dbReference>
<gene>
    <name evidence="1" type="ORF">T10_8565</name>
</gene>
<comment type="caution">
    <text evidence="1">The sequence shown here is derived from an EMBL/GenBank/DDBJ whole genome shotgun (WGS) entry which is preliminary data.</text>
</comment>
<sequence>MHNFPKSELKSVTLLIIELSDRCILSLDKSWVRSASTFDLSGRELDLRMLYPTTRFVAL</sequence>
<protein>
    <submittedName>
        <fullName evidence="1">Uncharacterized protein</fullName>
    </submittedName>
</protein>
<dbReference type="AlphaFoldDB" id="A0A0V1MNW0"/>
<dbReference type="EMBL" id="JYDO01000064">
    <property type="protein sequence ID" value="KRZ73362.1"/>
    <property type="molecule type" value="Genomic_DNA"/>
</dbReference>
<evidence type="ECO:0000313" key="2">
    <source>
        <dbReference type="Proteomes" id="UP000054843"/>
    </source>
</evidence>
<name>A0A0V1MNW0_9BILA</name>